<organism evidence="1 2">
    <name type="scientific">Actinopolyspora mzabensis</name>
    <dbReference type="NCBI Taxonomy" id="995066"/>
    <lineage>
        <taxon>Bacteria</taxon>
        <taxon>Bacillati</taxon>
        <taxon>Actinomycetota</taxon>
        <taxon>Actinomycetes</taxon>
        <taxon>Actinopolysporales</taxon>
        <taxon>Actinopolysporaceae</taxon>
        <taxon>Actinopolyspora</taxon>
    </lineage>
</organism>
<dbReference type="RefSeq" id="WP_143013052.1">
    <property type="nucleotide sequence ID" value="NZ_FNFM01000006.1"/>
</dbReference>
<protein>
    <recommendedName>
        <fullName evidence="3">SseB protein N-terminal domain-containing protein</fullName>
    </recommendedName>
</protein>
<dbReference type="OrthoDB" id="3256619at2"/>
<keyword evidence="2" id="KW-1185">Reference proteome</keyword>
<dbReference type="Proteomes" id="UP000199213">
    <property type="component" value="Unassembled WGS sequence"/>
</dbReference>
<proteinExistence type="predicted"/>
<dbReference type="InterPro" id="IPR049975">
    <property type="entry name" value="SAV_915-like_dom"/>
</dbReference>
<name>A0A1G9AGI9_ACTMZ</name>
<gene>
    <name evidence="1" type="ORF">SAMN04487820_10630</name>
</gene>
<accession>A0A1G9AGI9</accession>
<dbReference type="EMBL" id="FNFM01000006">
    <property type="protein sequence ID" value="SDK26391.1"/>
    <property type="molecule type" value="Genomic_DNA"/>
</dbReference>
<sequence>MVELTEKPRVYDLDETDQLPSRLYLACRPAEESGGLMLEMRDFSGGLVVLAYSTLDGFLAGCGPNQPWILLPLDKLHESARTGSRSDSVLESPDFRFGVLLDAPIPAELRGTAGEWSEEEAEWNDPDSPDWTTVYLASRPYGGREERVELELQPMPGGLLAVMAYTSMEALRRGCGPHQASAPVPAGLLGEVRHACGAHTICLDTPLPEHLRHGGEE</sequence>
<evidence type="ECO:0000313" key="1">
    <source>
        <dbReference type="EMBL" id="SDK26391.1"/>
    </source>
</evidence>
<evidence type="ECO:0008006" key="3">
    <source>
        <dbReference type="Google" id="ProtNLM"/>
    </source>
</evidence>
<reference evidence="2" key="1">
    <citation type="submission" date="2016-10" db="EMBL/GenBank/DDBJ databases">
        <authorList>
            <person name="Varghese N."/>
            <person name="Submissions S."/>
        </authorList>
    </citation>
    <scope>NUCLEOTIDE SEQUENCE [LARGE SCALE GENOMIC DNA]</scope>
    <source>
        <strain evidence="2">DSM 45460</strain>
    </source>
</reference>
<dbReference type="AlphaFoldDB" id="A0A1G9AGI9"/>
<evidence type="ECO:0000313" key="2">
    <source>
        <dbReference type="Proteomes" id="UP000199213"/>
    </source>
</evidence>
<dbReference type="NCBIfam" id="NF042914">
    <property type="entry name" value="SAV915_dom"/>
    <property type="match status" value="2"/>
</dbReference>